<keyword evidence="1" id="KW-1133">Transmembrane helix</keyword>
<dbReference type="Pfam" id="PF07690">
    <property type="entry name" value="MFS_1"/>
    <property type="match status" value="1"/>
</dbReference>
<dbReference type="PATRIC" id="fig|937777.3.peg.53"/>
<feature type="transmembrane region" description="Helical" evidence="1">
    <location>
        <begin position="387"/>
        <end position="407"/>
    </location>
</feature>
<feature type="transmembrane region" description="Helical" evidence="1">
    <location>
        <begin position="85"/>
        <end position="107"/>
    </location>
</feature>
<sequence length="414" mass="44421">MWRSSKAFLQAMQERNYRLGVVNGWFGAVGDTCLNAGIVLVPFASQLGAPYVVVGLIPALMGFGYTLPQLFVAGKVRTRAYKLPIYTGSAWVRTTAYLLLIASSVLFADRPQLLLGALLVTLGLSAFANGVAGLPFLTVVAKVVPAERRPAFFGVRQLYGGLLALLTGLFVRDMLASNVRFPYNYTIILSVGAVAFSVAYALFTRIHEPPDEETPEGPSGVRAELRALPGTLRNPTMRRFLVPRALLAFAGVADPFYAVYAIGVLGLPPSMLGVFLMVTTVVSPFSNLVWTRVAQTYGSRRVIRLATFIALLPPVLALSLPAGAGTWFALVFAASALAGPGINIGYTNYLLNFAPAHDRPRYIGVVNTTLGLLSFMPILGGGVADQVGFPVVFSLALTALGLSWFFVHKLSRTD</sequence>
<keyword evidence="3" id="KW-1185">Reference proteome</keyword>
<dbReference type="EMBL" id="CP003382">
    <property type="protein sequence ID" value="AFZ65658.1"/>
    <property type="molecule type" value="Genomic_DNA"/>
</dbReference>
<feature type="transmembrane region" description="Helical" evidence="1">
    <location>
        <begin position="327"/>
        <end position="350"/>
    </location>
</feature>
<gene>
    <name evidence="2" type="ordered locus">Deipe_0049</name>
</gene>
<feature type="transmembrane region" description="Helical" evidence="1">
    <location>
        <begin position="183"/>
        <end position="203"/>
    </location>
</feature>
<feature type="transmembrane region" description="Helical" evidence="1">
    <location>
        <begin position="271"/>
        <end position="290"/>
    </location>
</feature>
<dbReference type="eggNOG" id="COG2814">
    <property type="taxonomic scope" value="Bacteria"/>
</dbReference>
<dbReference type="InterPro" id="IPR036259">
    <property type="entry name" value="MFS_trans_sf"/>
</dbReference>
<proteinExistence type="predicted"/>
<keyword evidence="1" id="KW-0812">Transmembrane</keyword>
<dbReference type="Proteomes" id="UP000010467">
    <property type="component" value="Chromosome"/>
</dbReference>
<reference evidence="3" key="1">
    <citation type="submission" date="2012-03" db="EMBL/GenBank/DDBJ databases">
        <title>Complete sequence of chromosome of Deinococcus peraridilitoris DSM 19664.</title>
        <authorList>
            <person name="Lucas S."/>
            <person name="Copeland A."/>
            <person name="Lapidus A."/>
            <person name="Glavina del Rio T."/>
            <person name="Dalin E."/>
            <person name="Tice H."/>
            <person name="Bruce D."/>
            <person name="Goodwin L."/>
            <person name="Pitluck S."/>
            <person name="Peters L."/>
            <person name="Mikhailova N."/>
            <person name="Lu M."/>
            <person name="Kyrpides N."/>
            <person name="Mavromatis K."/>
            <person name="Ivanova N."/>
            <person name="Brettin T."/>
            <person name="Detter J.C."/>
            <person name="Han C."/>
            <person name="Larimer F."/>
            <person name="Land M."/>
            <person name="Hauser L."/>
            <person name="Markowitz V."/>
            <person name="Cheng J.-F."/>
            <person name="Hugenholtz P."/>
            <person name="Woyke T."/>
            <person name="Wu D."/>
            <person name="Pukall R."/>
            <person name="Steenblock K."/>
            <person name="Brambilla E."/>
            <person name="Klenk H.-P."/>
            <person name="Eisen J.A."/>
        </authorList>
    </citation>
    <scope>NUCLEOTIDE SEQUENCE [LARGE SCALE GENOMIC DNA]</scope>
    <source>
        <strain evidence="3">DSM 19664 / LMG 22246 / CIP 109416 / KR-200</strain>
    </source>
</reference>
<feature type="transmembrane region" description="Helical" evidence="1">
    <location>
        <begin position="362"/>
        <end position="381"/>
    </location>
</feature>
<keyword evidence="1" id="KW-0472">Membrane</keyword>
<dbReference type="AlphaFoldDB" id="K9ZVM7"/>
<dbReference type="PANTHER" id="PTHR23526">
    <property type="entry name" value="INTEGRAL MEMBRANE TRANSPORT PROTEIN-RELATED"/>
    <property type="match status" value="1"/>
</dbReference>
<dbReference type="Gene3D" id="1.20.1250.20">
    <property type="entry name" value="MFS general substrate transporter like domains"/>
    <property type="match status" value="2"/>
</dbReference>
<organism evidence="2 3">
    <name type="scientific">Deinococcus peraridilitoris (strain DSM 19664 / LMG 22246 / CIP 109416 / KR-200)</name>
    <dbReference type="NCBI Taxonomy" id="937777"/>
    <lineage>
        <taxon>Bacteria</taxon>
        <taxon>Thermotogati</taxon>
        <taxon>Deinococcota</taxon>
        <taxon>Deinococci</taxon>
        <taxon>Deinococcales</taxon>
        <taxon>Deinococcaceae</taxon>
        <taxon>Deinococcus</taxon>
    </lineage>
</organism>
<dbReference type="GO" id="GO:0022857">
    <property type="term" value="F:transmembrane transporter activity"/>
    <property type="evidence" value="ECO:0007669"/>
    <property type="project" value="InterPro"/>
</dbReference>
<dbReference type="PANTHER" id="PTHR23526:SF1">
    <property type="entry name" value="MAJOR FACILITATOR SUPERFAMILY MFS_1"/>
    <property type="match status" value="1"/>
</dbReference>
<dbReference type="InterPro" id="IPR052528">
    <property type="entry name" value="Sugar_transport-like"/>
</dbReference>
<dbReference type="InterPro" id="IPR011701">
    <property type="entry name" value="MFS"/>
</dbReference>
<evidence type="ECO:0000256" key="1">
    <source>
        <dbReference type="SAM" id="Phobius"/>
    </source>
</evidence>
<feature type="transmembrane region" description="Helical" evidence="1">
    <location>
        <begin position="51"/>
        <end position="73"/>
    </location>
</feature>
<name>K9ZVM7_DEIPD</name>
<evidence type="ECO:0000313" key="3">
    <source>
        <dbReference type="Proteomes" id="UP000010467"/>
    </source>
</evidence>
<feature type="transmembrane region" description="Helical" evidence="1">
    <location>
        <begin position="302"/>
        <end position="321"/>
    </location>
</feature>
<feature type="transmembrane region" description="Helical" evidence="1">
    <location>
        <begin position="21"/>
        <end position="45"/>
    </location>
</feature>
<dbReference type="HOGENOM" id="CLU_048252_1_0_0"/>
<feature type="transmembrane region" description="Helical" evidence="1">
    <location>
        <begin position="153"/>
        <end position="171"/>
    </location>
</feature>
<accession>K9ZVM7</accession>
<protein>
    <submittedName>
        <fullName evidence="2">Major Facilitator Superfamily transporter</fullName>
    </submittedName>
</protein>
<dbReference type="KEGG" id="dpd:Deipe_0049"/>
<dbReference type="STRING" id="937777.Deipe_0049"/>
<feature type="transmembrane region" description="Helical" evidence="1">
    <location>
        <begin position="113"/>
        <end position="141"/>
    </location>
</feature>
<feature type="transmembrane region" description="Helical" evidence="1">
    <location>
        <begin position="245"/>
        <end position="265"/>
    </location>
</feature>
<evidence type="ECO:0000313" key="2">
    <source>
        <dbReference type="EMBL" id="AFZ65658.1"/>
    </source>
</evidence>
<dbReference type="SUPFAM" id="SSF103473">
    <property type="entry name" value="MFS general substrate transporter"/>
    <property type="match status" value="1"/>
</dbReference>